<reference evidence="1 2" key="1">
    <citation type="submission" date="2021-05" db="EMBL/GenBank/DDBJ databases">
        <title>Kineosporia and Streptomyces sp. nov. two new marine actinobacteria isolated from Coral.</title>
        <authorList>
            <person name="Buangrab K."/>
            <person name="Sutthacheep M."/>
            <person name="Yeemin T."/>
            <person name="Harunari E."/>
            <person name="Igarashi Y."/>
            <person name="Kanchanasin P."/>
            <person name="Tanasupawat S."/>
            <person name="Phongsopitanun W."/>
        </authorList>
    </citation>
    <scope>NUCLEOTIDE SEQUENCE [LARGE SCALE GENOMIC DNA]</scope>
    <source>
        <strain evidence="1 2">J2-2</strain>
    </source>
</reference>
<name>A0ABS5TL03_9ACTN</name>
<accession>A0ABS5TL03</accession>
<comment type="caution">
    <text evidence="1">The sequence shown here is derived from an EMBL/GenBank/DDBJ whole genome shotgun (WGS) entry which is preliminary data.</text>
</comment>
<protein>
    <submittedName>
        <fullName evidence="1">Uncharacterized protein</fullName>
    </submittedName>
</protein>
<dbReference type="EMBL" id="JAHBAY010000010">
    <property type="protein sequence ID" value="MBT0771784.1"/>
    <property type="molecule type" value="Genomic_DNA"/>
</dbReference>
<evidence type="ECO:0000313" key="2">
    <source>
        <dbReference type="Proteomes" id="UP001197247"/>
    </source>
</evidence>
<proteinExistence type="predicted"/>
<dbReference type="Proteomes" id="UP001197247">
    <property type="component" value="Unassembled WGS sequence"/>
</dbReference>
<gene>
    <name evidence="1" type="ORF">KIH74_22780</name>
</gene>
<dbReference type="RefSeq" id="WP_214158155.1">
    <property type="nucleotide sequence ID" value="NZ_JAHBAY010000010.1"/>
</dbReference>
<sequence>MSNNLDGIVSDRADVDAWIAGQAQRIADAAAQEEAGLVERISYLGCTVAVYRTQPPTEGWPEGHFSYSILPDGVDPQYINRSGSWASAEDALACGKAAARTHAEAYAQIDAGVIPGRTVTIGADPIGTVVADILAESRRASGNCHYCGLPVGPKGCQECV</sequence>
<evidence type="ECO:0000313" key="1">
    <source>
        <dbReference type="EMBL" id="MBT0771784.1"/>
    </source>
</evidence>
<keyword evidence="2" id="KW-1185">Reference proteome</keyword>
<organism evidence="1 2">
    <name type="scientific">Kineosporia corallincola</name>
    <dbReference type="NCBI Taxonomy" id="2835133"/>
    <lineage>
        <taxon>Bacteria</taxon>
        <taxon>Bacillati</taxon>
        <taxon>Actinomycetota</taxon>
        <taxon>Actinomycetes</taxon>
        <taxon>Kineosporiales</taxon>
        <taxon>Kineosporiaceae</taxon>
        <taxon>Kineosporia</taxon>
    </lineage>
</organism>